<protein>
    <submittedName>
        <fullName evidence="1">Uncharacterized protein</fullName>
    </submittedName>
</protein>
<dbReference type="OrthoDB" id="7850467at2"/>
<comment type="caution">
    <text evidence="1">The sequence shown here is derived from an EMBL/GenBank/DDBJ whole genome shotgun (WGS) entry which is preliminary data.</text>
</comment>
<name>A0A4Q8M2C4_9GAMM</name>
<gene>
    <name evidence="1" type="ORF">EA655_11120</name>
</gene>
<reference evidence="1 2" key="1">
    <citation type="submission" date="2019-02" db="EMBL/GenBank/DDBJ databases">
        <title>WGS of Pseudoxanthomonas species novum from clinical isolates.</title>
        <authorList>
            <person name="Bernier A.-M."/>
            <person name="Bernard K."/>
            <person name="Vachon A."/>
        </authorList>
    </citation>
    <scope>NUCLEOTIDE SEQUENCE [LARGE SCALE GENOMIC DNA]</scope>
    <source>
        <strain evidence="1 2">NML130969</strain>
    </source>
</reference>
<sequence>MERLFLALDRDELDELFEFYTEEFGASAGNYARKTYPKWKSGSVRMSGEVAERLLNLLPPLLPYDVRFELVKKLRQANFRKLSRYVGTSPEQWIDALLPVIEELVKHGDTANLSEDLKQRLAWLADGDTEAAEKMLSAAIKDESIGRLSYLKSEFQRIEDLLAQLGDHHTSVEHTIELPQGTIRVHIVKPKVSAWTKLKRWLG</sequence>
<proteinExistence type="predicted"/>
<dbReference type="AlphaFoldDB" id="A0A4Q8M2C4"/>
<evidence type="ECO:0000313" key="1">
    <source>
        <dbReference type="EMBL" id="TAA41488.1"/>
    </source>
</evidence>
<accession>A0A4Q8M2C4</accession>
<dbReference type="EMBL" id="SHMG01000006">
    <property type="protein sequence ID" value="TAA41488.1"/>
    <property type="molecule type" value="Genomic_DNA"/>
</dbReference>
<evidence type="ECO:0000313" key="2">
    <source>
        <dbReference type="Proteomes" id="UP000294164"/>
    </source>
</evidence>
<organism evidence="1 2">
    <name type="scientific">Pseudoxanthomonas winnipegensis</name>
    <dbReference type="NCBI Taxonomy" id="2480810"/>
    <lineage>
        <taxon>Bacteria</taxon>
        <taxon>Pseudomonadati</taxon>
        <taxon>Pseudomonadota</taxon>
        <taxon>Gammaproteobacteria</taxon>
        <taxon>Lysobacterales</taxon>
        <taxon>Lysobacteraceae</taxon>
        <taxon>Pseudoxanthomonas</taxon>
    </lineage>
</organism>
<dbReference type="RefSeq" id="WP_130534639.1">
    <property type="nucleotide sequence ID" value="NZ_SHMG01000006.1"/>
</dbReference>
<dbReference type="Proteomes" id="UP000294164">
    <property type="component" value="Unassembled WGS sequence"/>
</dbReference>